<evidence type="ECO:0000313" key="3">
    <source>
        <dbReference type="Proteomes" id="UP000594480"/>
    </source>
</evidence>
<feature type="transmembrane region" description="Helical" evidence="1">
    <location>
        <begin position="12"/>
        <end position="36"/>
    </location>
</feature>
<gene>
    <name evidence="2" type="ORF">IT882_10460</name>
</gene>
<sequence>MSVWDRGGRIVVRLAILYLVCRLATFAFFILAATLAEEGSRFGAAPAVSDMLLGWDAQWYWFLAVHGYPAELPLTDAGQVAENQWAFMPVYAYLAGALAPLFGGSWGAAAVIISLLSGFGATYVLYRILRPRIGPSAAYWGAGFFAAGPLSALFVLGYAEALFLLWLFLALWAVTTRRYVWVYPLVILMGYTRPGVLAFALFLGLFGIWRFFSRRTEPLRTPEIIHIVALGALATVVGFSWQVIAAVVTGDPGAYLATELAWRRNWLINDEGVFVPFDAFVQGAAFWGQTWGWGSVGGVIVLVVVLVGIAAALLWAPQVRALGPEIRLWAVSYLVYLLAVFFPQSSIFRLLVPLSPLWGAFAVPRSLAWRAGVLVVCLAGQWWWIYNMYALGNRFWQIP</sequence>
<protein>
    <submittedName>
        <fullName evidence="2">Uncharacterized protein</fullName>
    </submittedName>
</protein>
<feature type="transmembrane region" description="Helical" evidence="1">
    <location>
        <begin position="291"/>
        <end position="316"/>
    </location>
</feature>
<organism evidence="2 3">
    <name type="scientific">Microbacterium schleiferi</name>
    <dbReference type="NCBI Taxonomy" id="69362"/>
    <lineage>
        <taxon>Bacteria</taxon>
        <taxon>Bacillati</taxon>
        <taxon>Actinomycetota</taxon>
        <taxon>Actinomycetes</taxon>
        <taxon>Micrococcales</taxon>
        <taxon>Microbacteriaceae</taxon>
        <taxon>Microbacterium</taxon>
    </lineage>
</organism>
<proteinExistence type="predicted"/>
<keyword evidence="1" id="KW-0472">Membrane</keyword>
<name>A0A7S8RI31_9MICO</name>
<reference evidence="2 3" key="1">
    <citation type="submission" date="2020-11" db="EMBL/GenBank/DDBJ databases">
        <title>Amino acid is mineralized and recycled by bacteria in oceanic microbiome.</title>
        <authorList>
            <person name="Zheng L.Y."/>
        </authorList>
    </citation>
    <scope>NUCLEOTIDE SEQUENCE [LARGE SCALE GENOMIC DNA]</scope>
    <source>
        <strain evidence="2 3">A32-1</strain>
    </source>
</reference>
<feature type="transmembrane region" description="Helical" evidence="1">
    <location>
        <begin position="328"/>
        <end position="347"/>
    </location>
</feature>
<feature type="transmembrane region" description="Helical" evidence="1">
    <location>
        <begin position="224"/>
        <end position="248"/>
    </location>
</feature>
<dbReference type="EMBL" id="CP064760">
    <property type="protein sequence ID" value="QPE06056.1"/>
    <property type="molecule type" value="Genomic_DNA"/>
</dbReference>
<dbReference type="Proteomes" id="UP000594480">
    <property type="component" value="Chromosome"/>
</dbReference>
<accession>A0A7S8RI31</accession>
<keyword evidence="1" id="KW-1133">Transmembrane helix</keyword>
<dbReference type="AlphaFoldDB" id="A0A7S8RI31"/>
<evidence type="ECO:0000313" key="2">
    <source>
        <dbReference type="EMBL" id="QPE06056.1"/>
    </source>
</evidence>
<evidence type="ECO:0000256" key="1">
    <source>
        <dbReference type="SAM" id="Phobius"/>
    </source>
</evidence>
<feature type="transmembrane region" description="Helical" evidence="1">
    <location>
        <begin position="138"/>
        <end position="171"/>
    </location>
</feature>
<keyword evidence="3" id="KW-1185">Reference proteome</keyword>
<keyword evidence="1" id="KW-0812">Transmembrane</keyword>
<feature type="transmembrane region" description="Helical" evidence="1">
    <location>
        <begin position="367"/>
        <end position="386"/>
    </location>
</feature>
<dbReference type="KEGG" id="msf:IT882_10460"/>
<feature type="transmembrane region" description="Helical" evidence="1">
    <location>
        <begin position="191"/>
        <end position="212"/>
    </location>
</feature>